<dbReference type="Proteomes" id="UP001412239">
    <property type="component" value="Unassembled WGS sequence"/>
</dbReference>
<feature type="transmembrane region" description="Helical" evidence="2">
    <location>
        <begin position="124"/>
        <end position="147"/>
    </location>
</feature>
<feature type="transmembrane region" description="Helical" evidence="2">
    <location>
        <begin position="226"/>
        <end position="243"/>
    </location>
</feature>
<feature type="region of interest" description="Disordered" evidence="1">
    <location>
        <begin position="286"/>
        <end position="330"/>
    </location>
</feature>
<reference evidence="3" key="1">
    <citation type="submission" date="2015-10" db="EMBL/GenBank/DDBJ databases">
        <authorList>
            <person name="Regsiter A."/>
            <person name="william w."/>
        </authorList>
    </citation>
    <scope>NUCLEOTIDE SEQUENCE</scope>
    <source>
        <strain evidence="3">Montdore</strain>
    </source>
</reference>
<feature type="transmembrane region" description="Helical" evidence="2">
    <location>
        <begin position="92"/>
        <end position="112"/>
    </location>
</feature>
<accession>A0A292PTU9</accession>
<feature type="compositionally biased region" description="Low complexity" evidence="1">
    <location>
        <begin position="292"/>
        <end position="301"/>
    </location>
</feature>
<evidence type="ECO:0000256" key="1">
    <source>
        <dbReference type="SAM" id="MobiDB-lite"/>
    </source>
</evidence>
<keyword evidence="2" id="KW-0812">Transmembrane</keyword>
<gene>
    <name evidence="3" type="ORF">GSTUAT00005843001</name>
</gene>
<evidence type="ECO:0000313" key="3">
    <source>
        <dbReference type="EMBL" id="CUS10078.1"/>
    </source>
</evidence>
<keyword evidence="2" id="KW-1133">Transmembrane helix</keyword>
<protein>
    <submittedName>
        <fullName evidence="3">Uncharacterized protein</fullName>
    </submittedName>
</protein>
<evidence type="ECO:0000256" key="2">
    <source>
        <dbReference type="SAM" id="Phobius"/>
    </source>
</evidence>
<sequence>MQDLFPSRSFWVMWSLILKKVFLSFRTLSHAREARRERWRAQIRRLGPYGLPKFFYPALLPLNQTLTILETNVLCASEHDAMKYRKRRMAECNTTGLTAALVAQVTITTMQLEYIPTIHWTVPALLTSTLVFALLSVYYSFLLYQYLDGFLSAEDMKKAFSHRGILPFLIVDEGETLPSLTAAIKLWAPTYLLGLAISCYIATIGVYWGVAWGMNLQERGVGSRNVFIVFLITASLSICLFAVPNTLGKIEEDIVDYREKRELNSQFTNHDHDIASSLALVPVTGGEGGNGSTETSNTSSTVRGPRTAMAVDVETRSDVNTYEGGDTSSR</sequence>
<keyword evidence="4" id="KW-1185">Reference proteome</keyword>
<feature type="transmembrane region" description="Helical" evidence="2">
    <location>
        <begin position="12"/>
        <end position="29"/>
    </location>
</feature>
<organism evidence="3 4">
    <name type="scientific">Tuber aestivum</name>
    <name type="common">summer truffle</name>
    <dbReference type="NCBI Taxonomy" id="59557"/>
    <lineage>
        <taxon>Eukaryota</taxon>
        <taxon>Fungi</taxon>
        <taxon>Dikarya</taxon>
        <taxon>Ascomycota</taxon>
        <taxon>Pezizomycotina</taxon>
        <taxon>Pezizomycetes</taxon>
        <taxon>Pezizales</taxon>
        <taxon>Tuberaceae</taxon>
        <taxon>Tuber</taxon>
    </lineage>
</organism>
<keyword evidence="2" id="KW-0472">Membrane</keyword>
<feature type="transmembrane region" description="Helical" evidence="2">
    <location>
        <begin position="191"/>
        <end position="214"/>
    </location>
</feature>
<dbReference type="EMBL" id="LN891058">
    <property type="protein sequence ID" value="CUS10078.1"/>
    <property type="molecule type" value="Genomic_DNA"/>
</dbReference>
<evidence type="ECO:0000313" key="4">
    <source>
        <dbReference type="Proteomes" id="UP001412239"/>
    </source>
</evidence>
<name>A0A292PTU9_9PEZI</name>
<proteinExistence type="predicted"/>
<dbReference type="AlphaFoldDB" id="A0A292PTU9"/>